<dbReference type="InterPro" id="IPR016024">
    <property type="entry name" value="ARM-type_fold"/>
</dbReference>
<reference evidence="10" key="1">
    <citation type="journal article" date="2020" name="Stud. Mycol.">
        <title>101 Dothideomycetes genomes: a test case for predicting lifestyles and emergence of pathogens.</title>
        <authorList>
            <person name="Haridas S."/>
            <person name="Albert R."/>
            <person name="Binder M."/>
            <person name="Bloem J."/>
            <person name="Labutti K."/>
            <person name="Salamov A."/>
            <person name="Andreopoulos B."/>
            <person name="Baker S."/>
            <person name="Barry K."/>
            <person name="Bills G."/>
            <person name="Bluhm B."/>
            <person name="Cannon C."/>
            <person name="Castanera R."/>
            <person name="Culley D."/>
            <person name="Daum C."/>
            <person name="Ezra D."/>
            <person name="Gonzalez J."/>
            <person name="Henrissat B."/>
            <person name="Kuo A."/>
            <person name="Liang C."/>
            <person name="Lipzen A."/>
            <person name="Lutzoni F."/>
            <person name="Magnuson J."/>
            <person name="Mondo S."/>
            <person name="Nolan M."/>
            <person name="Ohm R."/>
            <person name="Pangilinan J."/>
            <person name="Park H.-J."/>
            <person name="Ramirez L."/>
            <person name="Alfaro M."/>
            <person name="Sun H."/>
            <person name="Tritt A."/>
            <person name="Yoshinaga Y."/>
            <person name="Zwiers L.-H."/>
            <person name="Turgeon B."/>
            <person name="Goodwin S."/>
            <person name="Spatafora J."/>
            <person name="Crous P."/>
            <person name="Grigoriev I."/>
        </authorList>
    </citation>
    <scope>NUCLEOTIDE SEQUENCE</scope>
    <source>
        <strain evidence="10">CBS 262.69</strain>
    </source>
</reference>
<dbReference type="AlphaFoldDB" id="A0A6G1HM24"/>
<keyword evidence="4" id="KW-0963">Cytoplasm</keyword>
<protein>
    <submittedName>
        <fullName evidence="10">ARM repeat-containing protein</fullName>
    </submittedName>
</protein>
<evidence type="ECO:0000256" key="2">
    <source>
        <dbReference type="ARBA" id="ARBA00004496"/>
    </source>
</evidence>
<evidence type="ECO:0000256" key="4">
    <source>
        <dbReference type="ARBA" id="ARBA00022490"/>
    </source>
</evidence>
<keyword evidence="3" id="KW-0813">Transport</keyword>
<dbReference type="GO" id="GO:0005634">
    <property type="term" value="C:nucleus"/>
    <property type="evidence" value="ECO:0007669"/>
    <property type="project" value="UniProtKB-ARBA"/>
</dbReference>
<feature type="domain" description="Importin N-terminal" evidence="9">
    <location>
        <begin position="24"/>
        <end position="91"/>
    </location>
</feature>
<organism evidence="10 11">
    <name type="scientific">Trichodelitschia bisporula</name>
    <dbReference type="NCBI Taxonomy" id="703511"/>
    <lineage>
        <taxon>Eukaryota</taxon>
        <taxon>Fungi</taxon>
        <taxon>Dikarya</taxon>
        <taxon>Ascomycota</taxon>
        <taxon>Pezizomycotina</taxon>
        <taxon>Dothideomycetes</taxon>
        <taxon>Dothideomycetes incertae sedis</taxon>
        <taxon>Phaeotrichales</taxon>
        <taxon>Phaeotrichaceae</taxon>
        <taxon>Trichodelitschia</taxon>
    </lineage>
</organism>
<accession>A0A6G1HM24</accession>
<proteinExistence type="predicted"/>
<dbReference type="PROSITE" id="PS50166">
    <property type="entry name" value="IMPORTIN_B_NT"/>
    <property type="match status" value="1"/>
</dbReference>
<dbReference type="InterPro" id="IPR011989">
    <property type="entry name" value="ARM-like"/>
</dbReference>
<gene>
    <name evidence="10" type="ORF">EJ06DRAFT_533611</name>
</gene>
<dbReference type="InterPro" id="IPR058584">
    <property type="entry name" value="IMB1_TNPO1-like_TPR"/>
</dbReference>
<dbReference type="Proteomes" id="UP000799640">
    <property type="component" value="Unassembled WGS sequence"/>
</dbReference>
<sequence>MNEQEFVGLLESLLLPDTEKVKSATAALKKNYYTSPNSLTALIHILSSHPSHQLRQLAAVEARNLVPKHWTNISGDEKAQLRNQLLQSTLKEENKLVRHSSSRVVSAIAKIDFVDDAWSDLPRTLQEVAISENPLHREVGVYIIFTLVDTLGDFFVEHLGDLFTLFTKTIQDPQSSEVRLNTMMTLGRVAMLIDGDEDAHSREAFQNCVPHMVAVLKGAIDANDEAHVNQAFEVFQTLLGCDASLLQTHFRDLILFMMEIATTTSLPADYRSQSLSFLMQCARYRKLKIQALRLGEELVLKSLPIVTELGDISEEDEDVTPARSALGLLDTLASSLPPSQVLVPLLKAIGPYVTNPNPDYRRAGILALAMCVEGAPDFITTQLPEIIPMVLRLLEDPDVRVRAAALNGVARLADDLAEDVAKEHAKLVPAMIRNFDLAVQALPSSQGIEHDRYLSIIHGSCNAVESLIEGLDNKEEAVAYASQLVPRFSQFLSPEADLKSRNAAAGAVGSIAAASGEAFMPYFEQTMQILGQYLEVKESQDELDLRGNVCDSMGKIAAAVGAAPFQKYVQPLMHASEEALHLDHPRLRETSYILWSVMAKVYEEEFSPYLPGVVKAIQDCLEQDEKETALELAGGTEVEIGGKKFRVVEPDSDDDDEYIETASDDDLDYNPATAVAMEKEIAIEVIGDIISSTRDKFLPYLEKTVETVLSLVEHQYEGVRKSAISTVCRAYACLWGMAEGQGMEKWQPGFPLKVQPAPEIKKLGSALIAATLAVWHEEMDRGTVTDINRDLAATLKLCGPAILVDENGGENLIEVLVELLLQIITKHHPCQQDLGDDGEDAAPEESSEYDWLVIDTAIDCITCLSAALGPDFGQIWKNFEKPLIKYASSQESIERTAAIGGIAECISNMEGGCTPFTTSLMRVLTRRIGDEDMDTKINAIYGIGLLCEKSDDTAEITKNYPSILTQLEPFLTSDTPNKRLLDNSAGCVSRMIKKHPQNVPLQEVLPRLVELLPAKEDFAENNPAFQCIVSLYHHQEPTIQTLTAVLAPKIQQVLSPPEEQLDETTRAQLLELVQYLQQQA</sequence>
<dbReference type="InterPro" id="IPR057672">
    <property type="entry name" value="TPR_IPO4/5"/>
</dbReference>
<dbReference type="SUPFAM" id="SSF48371">
    <property type="entry name" value="ARM repeat"/>
    <property type="match status" value="2"/>
</dbReference>
<evidence type="ECO:0000256" key="1">
    <source>
        <dbReference type="ARBA" id="ARBA00004123"/>
    </source>
</evidence>
<dbReference type="Gene3D" id="1.25.10.10">
    <property type="entry name" value="Leucine-rich Repeat Variant"/>
    <property type="match status" value="2"/>
</dbReference>
<evidence type="ECO:0000256" key="3">
    <source>
        <dbReference type="ARBA" id="ARBA00022448"/>
    </source>
</evidence>
<evidence type="ECO:0000259" key="9">
    <source>
        <dbReference type="PROSITE" id="PS50166"/>
    </source>
</evidence>
<name>A0A6G1HM24_9PEZI</name>
<dbReference type="SMART" id="SM00913">
    <property type="entry name" value="IBN_N"/>
    <property type="match status" value="1"/>
</dbReference>
<dbReference type="PROSITE" id="PS50077">
    <property type="entry name" value="HEAT_REPEAT"/>
    <property type="match status" value="1"/>
</dbReference>
<dbReference type="Pfam" id="PF03810">
    <property type="entry name" value="IBN_N"/>
    <property type="match status" value="1"/>
</dbReference>
<dbReference type="GO" id="GO:0031267">
    <property type="term" value="F:small GTPase binding"/>
    <property type="evidence" value="ECO:0007669"/>
    <property type="project" value="InterPro"/>
</dbReference>
<evidence type="ECO:0000256" key="6">
    <source>
        <dbReference type="ARBA" id="ARBA00022927"/>
    </source>
</evidence>
<dbReference type="GO" id="GO:0005737">
    <property type="term" value="C:cytoplasm"/>
    <property type="evidence" value="ECO:0007669"/>
    <property type="project" value="UniProtKB-SubCell"/>
</dbReference>
<dbReference type="OrthoDB" id="7862313at2759"/>
<evidence type="ECO:0000313" key="11">
    <source>
        <dbReference type="Proteomes" id="UP000799640"/>
    </source>
</evidence>
<keyword evidence="11" id="KW-1185">Reference proteome</keyword>
<keyword evidence="6" id="KW-0653">Protein transport</keyword>
<keyword evidence="7" id="KW-0539">Nucleus</keyword>
<feature type="repeat" description="HEAT" evidence="8">
    <location>
        <begin position="386"/>
        <end position="424"/>
    </location>
</feature>
<dbReference type="InterPro" id="IPR021133">
    <property type="entry name" value="HEAT_type_2"/>
</dbReference>
<evidence type="ECO:0000256" key="7">
    <source>
        <dbReference type="ARBA" id="ARBA00023242"/>
    </source>
</evidence>
<evidence type="ECO:0000256" key="5">
    <source>
        <dbReference type="ARBA" id="ARBA00022737"/>
    </source>
</evidence>
<comment type="subcellular location">
    <subcellularLocation>
        <location evidence="2">Cytoplasm</location>
    </subcellularLocation>
    <subcellularLocation>
        <location evidence="1">Nucleus</location>
    </subcellularLocation>
</comment>
<dbReference type="InterPro" id="IPR001494">
    <property type="entry name" value="Importin-beta_N"/>
</dbReference>
<dbReference type="EMBL" id="ML996705">
    <property type="protein sequence ID" value="KAF2396887.1"/>
    <property type="molecule type" value="Genomic_DNA"/>
</dbReference>
<dbReference type="InterPro" id="IPR040122">
    <property type="entry name" value="Importin_beta"/>
</dbReference>
<dbReference type="Pfam" id="PF13513">
    <property type="entry name" value="HEAT_EZ"/>
    <property type="match status" value="1"/>
</dbReference>
<evidence type="ECO:0000256" key="8">
    <source>
        <dbReference type="PROSITE-ProRule" id="PRU00103"/>
    </source>
</evidence>
<dbReference type="GO" id="GO:0006606">
    <property type="term" value="P:protein import into nucleus"/>
    <property type="evidence" value="ECO:0007669"/>
    <property type="project" value="InterPro"/>
</dbReference>
<dbReference type="PANTHER" id="PTHR10527">
    <property type="entry name" value="IMPORTIN BETA"/>
    <property type="match status" value="1"/>
</dbReference>
<dbReference type="Pfam" id="PF25574">
    <property type="entry name" value="TPR_IMB1"/>
    <property type="match status" value="1"/>
</dbReference>
<evidence type="ECO:0000313" key="10">
    <source>
        <dbReference type="EMBL" id="KAF2396887.1"/>
    </source>
</evidence>
<dbReference type="Pfam" id="PF25780">
    <property type="entry name" value="TPR_IPO5"/>
    <property type="match status" value="1"/>
</dbReference>
<keyword evidence="5" id="KW-0677">Repeat</keyword>